<dbReference type="RefSeq" id="WP_336541437.1">
    <property type="nucleotide sequence ID" value="NZ_JBBAYL010000017.1"/>
</dbReference>
<dbReference type="InterPro" id="IPR036567">
    <property type="entry name" value="RHF-like"/>
</dbReference>
<comment type="caution">
    <text evidence="2">The sequence shown here is derived from an EMBL/GenBank/DDBJ whole genome shotgun (WGS) entry which is preliminary data.</text>
</comment>
<accession>A0ABU8GCA0</accession>
<protein>
    <submittedName>
        <fullName evidence="2">Uncharacterized protein</fullName>
    </submittedName>
</protein>
<dbReference type="EMBL" id="JBBAYM010000010">
    <property type="protein sequence ID" value="MEI5610833.1"/>
    <property type="molecule type" value="Genomic_DNA"/>
</dbReference>
<dbReference type="Gene3D" id="3.30.160.100">
    <property type="entry name" value="Ribosome hibernation promotion factor-like"/>
    <property type="match status" value="1"/>
</dbReference>
<proteinExistence type="predicted"/>
<evidence type="ECO:0000256" key="1">
    <source>
        <dbReference type="SAM" id="MobiDB-lite"/>
    </source>
</evidence>
<organism evidence="2 4">
    <name type="scientific">Streptomyces brasiliscabiei</name>
    <dbReference type="NCBI Taxonomy" id="2736302"/>
    <lineage>
        <taxon>Bacteria</taxon>
        <taxon>Bacillati</taxon>
        <taxon>Actinomycetota</taxon>
        <taxon>Actinomycetes</taxon>
        <taxon>Kitasatosporales</taxon>
        <taxon>Streptomycetaceae</taxon>
        <taxon>Streptomyces</taxon>
    </lineage>
</organism>
<gene>
    <name evidence="2" type="ORF">WB403_16840</name>
    <name evidence="3" type="ORF">WB403_17735</name>
</gene>
<dbReference type="Proteomes" id="UP001365781">
    <property type="component" value="Unassembled WGS sequence"/>
</dbReference>
<name>A0ABU8GCA0_9ACTN</name>
<evidence type="ECO:0000313" key="4">
    <source>
        <dbReference type="Proteomes" id="UP001365781"/>
    </source>
</evidence>
<evidence type="ECO:0000313" key="3">
    <source>
        <dbReference type="EMBL" id="MEI5611007.1"/>
    </source>
</evidence>
<keyword evidence="4" id="KW-1185">Reference proteome</keyword>
<feature type="compositionally biased region" description="Basic and acidic residues" evidence="1">
    <location>
        <begin position="99"/>
        <end position="113"/>
    </location>
</feature>
<dbReference type="SUPFAM" id="SSF69754">
    <property type="entry name" value="Ribosome binding protein Y (YfiA homologue)"/>
    <property type="match status" value="1"/>
</dbReference>
<feature type="region of interest" description="Disordered" evidence="1">
    <location>
        <begin position="99"/>
        <end position="124"/>
    </location>
</feature>
<reference evidence="2 4" key="1">
    <citation type="submission" date="2024-03" db="EMBL/GenBank/DDBJ databases">
        <title>First Report of Pectobacterium brasiliscabiei causing potato scab in china.</title>
        <authorList>
            <person name="Handique U."/>
        </authorList>
    </citation>
    <scope>NUCLEOTIDE SEQUENCE [LARGE SCALE GENOMIC DNA]</scope>
    <source>
        <strain evidence="2 4">ZRIMU1503</strain>
    </source>
</reference>
<sequence length="124" mass="13444">MTSDIAPASAGVLLRHEGAVDQDVMAYARTKIDAVLGRPGMPAVSGEVRIARASAPHVEPPWSARAELRVGHRQVVVLAEEATATEVVDRLQDRLRRQTEKAAHCRDHGHRTDAPPWRGGDSAE</sequence>
<evidence type="ECO:0000313" key="2">
    <source>
        <dbReference type="EMBL" id="MEI5610833.1"/>
    </source>
</evidence>
<dbReference type="EMBL" id="JBBAYM010000010">
    <property type="protein sequence ID" value="MEI5611007.1"/>
    <property type="molecule type" value="Genomic_DNA"/>
</dbReference>